<dbReference type="Pfam" id="PF02557">
    <property type="entry name" value="VanY"/>
    <property type="match status" value="1"/>
</dbReference>
<dbReference type="EMBL" id="JAFLCK010000033">
    <property type="protein sequence ID" value="MBN8662211.1"/>
    <property type="molecule type" value="Genomic_DNA"/>
</dbReference>
<proteinExistence type="predicted"/>
<dbReference type="InterPro" id="IPR003709">
    <property type="entry name" value="VanY-like_core_dom"/>
</dbReference>
<keyword evidence="3" id="KW-0121">Carboxypeptidase</keyword>
<keyword evidence="3" id="KW-0378">Hydrolase</keyword>
<name>A0A8J7TNL2_9BACT</name>
<protein>
    <submittedName>
        <fullName evidence="3">D-alanyl-D-alanine carboxypeptidase family protein</fullName>
    </submittedName>
</protein>
<evidence type="ECO:0000313" key="3">
    <source>
        <dbReference type="EMBL" id="MBN8662211.1"/>
    </source>
</evidence>
<dbReference type="InterPro" id="IPR009045">
    <property type="entry name" value="Zn_M74/Hedgehog-like"/>
</dbReference>
<feature type="domain" description="D-alanyl-D-alanine carboxypeptidase-like core" evidence="2">
    <location>
        <begin position="271"/>
        <end position="418"/>
    </location>
</feature>
<comment type="caution">
    <text evidence="3">The sequence shown here is derived from an EMBL/GenBank/DDBJ whole genome shotgun (WGS) entry which is preliminary data.</text>
</comment>
<gene>
    <name evidence="3" type="ORF">J0M35_17715</name>
</gene>
<dbReference type="AlphaFoldDB" id="A0A8J7TNL2"/>
<sequence length="499" mass="53679">MPSKSSHKSHPEIIVLIVSMAAFAAFVFCGEFAVRQQKAPPKSIADDAANAPTSTLSSSSPASPASLSNSPAQQYYQDDQSGADKDSSLLGHVTKSHSLKSEHAESQSKTKASSNLASLSIPPSTLPPSSLPSSSQNTVPEALNQKDEAEAETAMLNSLPSAVPGSPESAEGPGPGMLESSENQSFVQPKLIAVVAKSRFAQKAQQNHAVLPAGEDAAHATVMRLYGATFIAKPGLKLPPYAVFEAPAQVRSYQKTLPLKRLKVGRYNVVLQTEALNAFSEAEKEAAQYKLRISPVGDIASLRSYEDTAYIWHKYLEKGLNYWVANHKVKPQEARRILALPPRAQLNAVLALEEKGLYLHANHIHSIMNLAAPPGGSQHISGLAMDIEEHQNPKVREILNRHGFFQTVLHDSPHFIFLGRKTEELADLGLVSVLSNGRQYWIPDIPPVVVAAAPVQLPLKPRSAKSRLASLAARKKSSKAVAPAKPVAASKESEPPQSF</sequence>
<feature type="region of interest" description="Disordered" evidence="1">
    <location>
        <begin position="468"/>
        <end position="499"/>
    </location>
</feature>
<dbReference type="GO" id="GO:0006508">
    <property type="term" value="P:proteolysis"/>
    <property type="evidence" value="ECO:0007669"/>
    <property type="project" value="InterPro"/>
</dbReference>
<dbReference type="SUPFAM" id="SSF55166">
    <property type="entry name" value="Hedgehog/DD-peptidase"/>
    <property type="match status" value="1"/>
</dbReference>
<organism evidence="3 4">
    <name type="scientific">Candidatus Obscuribacter phosphatis</name>
    <dbReference type="NCBI Taxonomy" id="1906157"/>
    <lineage>
        <taxon>Bacteria</taxon>
        <taxon>Bacillati</taxon>
        <taxon>Candidatus Melainabacteria</taxon>
        <taxon>Candidatus Obscuribacterales</taxon>
        <taxon>Candidatus Obscuribacteraceae</taxon>
        <taxon>Candidatus Obscuribacter</taxon>
    </lineage>
</organism>
<evidence type="ECO:0000259" key="2">
    <source>
        <dbReference type="Pfam" id="PF02557"/>
    </source>
</evidence>
<evidence type="ECO:0000313" key="4">
    <source>
        <dbReference type="Proteomes" id="UP000664277"/>
    </source>
</evidence>
<reference evidence="3" key="1">
    <citation type="submission" date="2021-02" db="EMBL/GenBank/DDBJ databases">
        <title>Genome-Resolved Metagenomics of a Microbial Community Performing Photosynthetic Biological Nutrient Removal.</title>
        <authorList>
            <person name="Mcdaniel E.A."/>
        </authorList>
    </citation>
    <scope>NUCLEOTIDE SEQUENCE</scope>
    <source>
        <strain evidence="3">UWPOB_OBS1</strain>
    </source>
</reference>
<dbReference type="Gene3D" id="3.30.1380.10">
    <property type="match status" value="1"/>
</dbReference>
<feature type="compositionally biased region" description="Low complexity" evidence="1">
    <location>
        <begin position="48"/>
        <end position="72"/>
    </location>
</feature>
<dbReference type="Proteomes" id="UP000664277">
    <property type="component" value="Unassembled WGS sequence"/>
</dbReference>
<accession>A0A8J7TNL2</accession>
<feature type="compositionally biased region" description="Low complexity" evidence="1">
    <location>
        <begin position="479"/>
        <end position="490"/>
    </location>
</feature>
<feature type="compositionally biased region" description="Basic and acidic residues" evidence="1">
    <location>
        <begin position="99"/>
        <end position="108"/>
    </location>
</feature>
<feature type="region of interest" description="Disordered" evidence="1">
    <location>
        <begin position="157"/>
        <end position="183"/>
    </location>
</feature>
<keyword evidence="3" id="KW-0645">Protease</keyword>
<evidence type="ECO:0000256" key="1">
    <source>
        <dbReference type="SAM" id="MobiDB-lite"/>
    </source>
</evidence>
<dbReference type="GO" id="GO:0004180">
    <property type="term" value="F:carboxypeptidase activity"/>
    <property type="evidence" value="ECO:0007669"/>
    <property type="project" value="UniProtKB-KW"/>
</dbReference>
<feature type="region of interest" description="Disordered" evidence="1">
    <location>
        <begin position="39"/>
        <end position="141"/>
    </location>
</feature>